<reference evidence="2" key="1">
    <citation type="submission" date="2019-03" db="EMBL/GenBank/DDBJ databases">
        <title>Single cell metagenomics reveals metabolic interactions within the superorganism composed of flagellate Streblomastix strix and complex community of Bacteroidetes bacteria on its surface.</title>
        <authorList>
            <person name="Treitli S.C."/>
            <person name="Kolisko M."/>
            <person name="Husnik F."/>
            <person name="Keeling P."/>
            <person name="Hampl V."/>
        </authorList>
    </citation>
    <scope>NUCLEOTIDE SEQUENCE</scope>
    <source>
        <strain evidence="2">STM</strain>
    </source>
</reference>
<keyword evidence="1" id="KW-1133">Transmembrane helix</keyword>
<name>A0A5J4PMU8_9ZZZZ</name>
<evidence type="ECO:0008006" key="3">
    <source>
        <dbReference type="Google" id="ProtNLM"/>
    </source>
</evidence>
<dbReference type="EMBL" id="SNRY01007736">
    <property type="protein sequence ID" value="KAA6309849.1"/>
    <property type="molecule type" value="Genomic_DNA"/>
</dbReference>
<feature type="transmembrane region" description="Helical" evidence="1">
    <location>
        <begin position="99"/>
        <end position="119"/>
    </location>
</feature>
<feature type="non-terminal residue" evidence="2">
    <location>
        <position position="1"/>
    </location>
</feature>
<feature type="transmembrane region" description="Helical" evidence="1">
    <location>
        <begin position="47"/>
        <end position="68"/>
    </location>
</feature>
<proteinExistence type="predicted"/>
<dbReference type="AlphaFoldDB" id="A0A5J4PMU8"/>
<feature type="transmembrane region" description="Helical" evidence="1">
    <location>
        <begin position="9"/>
        <end position="27"/>
    </location>
</feature>
<keyword evidence="1" id="KW-0812">Transmembrane</keyword>
<comment type="caution">
    <text evidence="2">The sequence shown here is derived from an EMBL/GenBank/DDBJ whole genome shotgun (WGS) entry which is preliminary data.</text>
</comment>
<dbReference type="Gene3D" id="1.20.1730.10">
    <property type="entry name" value="Sodium/glucose cotransporter"/>
    <property type="match status" value="1"/>
</dbReference>
<organism evidence="2">
    <name type="scientific">termite gut metagenome</name>
    <dbReference type="NCBI Taxonomy" id="433724"/>
    <lineage>
        <taxon>unclassified sequences</taxon>
        <taxon>metagenomes</taxon>
        <taxon>organismal metagenomes</taxon>
    </lineage>
</organism>
<evidence type="ECO:0000313" key="2">
    <source>
        <dbReference type="EMBL" id="KAA6309849.1"/>
    </source>
</evidence>
<evidence type="ECO:0000256" key="1">
    <source>
        <dbReference type="SAM" id="Phobius"/>
    </source>
</evidence>
<accession>A0A5J4PMU8</accession>
<gene>
    <name evidence="2" type="ORF">EZS27_038738</name>
</gene>
<protein>
    <recommendedName>
        <fullName evidence="3">Sodium:solute symporter</fullName>
    </recommendedName>
</protein>
<sequence>KITPKAGEAGIIVGFIVGMMRLIANIFKDKLNTLDLTEIDWFWNTNWLVFEIYLLVFTVLVMVAVSFFTKKASEEKLKGITFFTQSPIQKAETRASWNYWDIVTSLGVVILCVLFYIYFW</sequence>
<dbReference type="InterPro" id="IPR038377">
    <property type="entry name" value="Na/Glc_symporter_sf"/>
</dbReference>
<keyword evidence="1" id="KW-0472">Membrane</keyword>